<feature type="transmembrane region" description="Helical" evidence="1">
    <location>
        <begin position="116"/>
        <end position="136"/>
    </location>
</feature>
<dbReference type="Proteomes" id="UP000202511">
    <property type="component" value="Segment"/>
</dbReference>
<organism evidence="2 3">
    <name type="scientific">Pandoravirus inopinatum</name>
    <dbReference type="NCBI Taxonomy" id="1605721"/>
    <lineage>
        <taxon>Viruses</taxon>
        <taxon>Pandoravirus</taxon>
    </lineage>
</organism>
<dbReference type="EMBL" id="KP136319">
    <property type="protein sequence ID" value="AJF98021.1"/>
    <property type="molecule type" value="Genomic_DNA"/>
</dbReference>
<keyword evidence="1" id="KW-0812">Transmembrane</keyword>
<sequence>MVASRPLLFFDWSVANAVRFRFFGPQMRRCDRKARRREGWRAAIDCATEFALAKKKRSLCKVLVIFPGATKGATIVCKKRERKKENTEKGRQSGDNAAFCPFFLFLGKIKGRGRVGLCYILRPLFLFLSTVFLTFFSKNWGTAASSATV</sequence>
<reference evidence="2 3" key="1">
    <citation type="journal article" date="2015" name="Parasitol. Res.">
        <title>Viruses in close associations with free-living amoebae.</title>
        <authorList>
            <person name="Scheid P."/>
        </authorList>
    </citation>
    <scope>NUCLEOTIDE SEQUENCE [LARGE SCALE GENOMIC DNA]</scope>
    <source>
        <strain evidence="2">KlaHel</strain>
    </source>
</reference>
<evidence type="ECO:0008006" key="4">
    <source>
        <dbReference type="Google" id="ProtNLM"/>
    </source>
</evidence>
<keyword evidence="1" id="KW-0472">Membrane</keyword>
<protein>
    <recommendedName>
        <fullName evidence="4">Transmembrane protein</fullName>
    </recommendedName>
</protein>
<accession>A0A0B5JAN3</accession>
<dbReference type="GeneID" id="23462938"/>
<evidence type="ECO:0000256" key="1">
    <source>
        <dbReference type="SAM" id="Phobius"/>
    </source>
</evidence>
<name>A0A0B5JAN3_9VIRU</name>
<evidence type="ECO:0000313" key="3">
    <source>
        <dbReference type="Proteomes" id="UP000202511"/>
    </source>
</evidence>
<proteinExistence type="predicted"/>
<dbReference type="RefSeq" id="YP_009120256.1">
    <property type="nucleotide sequence ID" value="NC_026440.1"/>
</dbReference>
<evidence type="ECO:0000313" key="2">
    <source>
        <dbReference type="EMBL" id="AJF98021.1"/>
    </source>
</evidence>
<dbReference type="KEGG" id="vg:23462938"/>
<keyword evidence="1" id="KW-1133">Transmembrane helix</keyword>